<dbReference type="EMBL" id="KI912112">
    <property type="protein sequence ID" value="ETS81679.1"/>
    <property type="molecule type" value="Genomic_DNA"/>
</dbReference>
<dbReference type="GO" id="GO:0005737">
    <property type="term" value="C:cytoplasm"/>
    <property type="evidence" value="ECO:0007669"/>
    <property type="project" value="UniProtKB-SubCell"/>
</dbReference>
<reference evidence="8" key="1">
    <citation type="journal article" date="2015" name="BMC Genomics">
        <title>Genomic and transcriptomic analysis of the endophytic fungus Pestalotiopsis fici reveals its lifestyle and high potential for synthesis of natural products.</title>
        <authorList>
            <person name="Wang X."/>
            <person name="Zhang X."/>
            <person name="Liu L."/>
            <person name="Xiang M."/>
            <person name="Wang W."/>
            <person name="Sun X."/>
            <person name="Che Y."/>
            <person name="Guo L."/>
            <person name="Liu G."/>
            <person name="Guo L."/>
            <person name="Wang C."/>
            <person name="Yin W.B."/>
            <person name="Stadler M."/>
            <person name="Zhang X."/>
            <person name="Liu X."/>
        </authorList>
    </citation>
    <scope>NUCLEOTIDE SEQUENCE [LARGE SCALE GENOMIC DNA]</scope>
    <source>
        <strain evidence="8">W106-1 / CGMCC3.15140</strain>
    </source>
</reference>
<evidence type="ECO:0000256" key="2">
    <source>
        <dbReference type="ARBA" id="ARBA00004496"/>
    </source>
</evidence>
<dbReference type="KEGG" id="pfy:PFICI_06681"/>
<keyword evidence="6" id="KW-0539">Nucleus</keyword>
<dbReference type="GO" id="GO:0005634">
    <property type="term" value="C:nucleus"/>
    <property type="evidence" value="ECO:0007669"/>
    <property type="project" value="UniProtKB-SubCell"/>
</dbReference>
<gene>
    <name evidence="7" type="ORF">PFICI_06681</name>
</gene>
<dbReference type="InterPro" id="IPR038744">
    <property type="entry name" value="Hri1_N"/>
</dbReference>
<proteinExistence type="inferred from homology"/>
<dbReference type="Proteomes" id="UP000030651">
    <property type="component" value="Unassembled WGS sequence"/>
</dbReference>
<dbReference type="OMA" id="TVERWEW"/>
<evidence type="ECO:0000256" key="4">
    <source>
        <dbReference type="ARBA" id="ARBA00017063"/>
    </source>
</evidence>
<protein>
    <recommendedName>
        <fullName evidence="4">Protein HRI1</fullName>
    </recommendedName>
</protein>
<dbReference type="InParanoid" id="W3X6K8"/>
<dbReference type="GeneID" id="19271694"/>
<accession>W3X6K8</accession>
<evidence type="ECO:0000256" key="5">
    <source>
        <dbReference type="ARBA" id="ARBA00022490"/>
    </source>
</evidence>
<dbReference type="RefSeq" id="XP_007833453.1">
    <property type="nucleotide sequence ID" value="XM_007835262.1"/>
</dbReference>
<dbReference type="HOGENOM" id="CLU_060351_1_0_1"/>
<keyword evidence="8" id="KW-1185">Reference proteome</keyword>
<evidence type="ECO:0000313" key="7">
    <source>
        <dbReference type="EMBL" id="ETS81679.1"/>
    </source>
</evidence>
<comment type="subcellular location">
    <subcellularLocation>
        <location evidence="2">Cytoplasm</location>
    </subcellularLocation>
    <subcellularLocation>
        <location evidence="1">Nucleus</location>
    </subcellularLocation>
</comment>
<dbReference type="CDD" id="cd11692">
    <property type="entry name" value="HRI1_N_like"/>
    <property type="match status" value="1"/>
</dbReference>
<dbReference type="eggNOG" id="ENOG502S8GG">
    <property type="taxonomic scope" value="Eukaryota"/>
</dbReference>
<evidence type="ECO:0000313" key="8">
    <source>
        <dbReference type="Proteomes" id="UP000030651"/>
    </source>
</evidence>
<comment type="similarity">
    <text evidence="3">Belongs to the HRI1 family.</text>
</comment>
<evidence type="ECO:0000256" key="1">
    <source>
        <dbReference type="ARBA" id="ARBA00004123"/>
    </source>
</evidence>
<organism evidence="7 8">
    <name type="scientific">Pestalotiopsis fici (strain W106-1 / CGMCC3.15140)</name>
    <dbReference type="NCBI Taxonomy" id="1229662"/>
    <lineage>
        <taxon>Eukaryota</taxon>
        <taxon>Fungi</taxon>
        <taxon>Dikarya</taxon>
        <taxon>Ascomycota</taxon>
        <taxon>Pezizomycotina</taxon>
        <taxon>Sordariomycetes</taxon>
        <taxon>Xylariomycetidae</taxon>
        <taxon>Amphisphaeriales</taxon>
        <taxon>Sporocadaceae</taxon>
        <taxon>Pestalotiopsis</taxon>
    </lineage>
</organism>
<dbReference type="Pfam" id="PF16815">
    <property type="entry name" value="HRI1"/>
    <property type="match status" value="1"/>
</dbReference>
<sequence>MASISIRESIRWLPEEATEATTTIVLTSPEKRFVDLRIFNPEKAESKDEVPLERLDWAMAGTSSSVAIPERGPDATRSQWVHWIDSRTLDVENATDEGYMSPLDGNRVLEEGTMMNPETGLQTDYEEIWNDEEPKAVPSDTGSHIVVLDYQGNDGAAQRGRVVKLGKYCQGLLRDGDAITAERWEWRQDRGWYMSKNVNKSTQIPCEHVLDNWNKAKGTTFEYSGRTWTVIESE</sequence>
<dbReference type="OrthoDB" id="4045395at2759"/>
<evidence type="ECO:0000256" key="3">
    <source>
        <dbReference type="ARBA" id="ARBA00005229"/>
    </source>
</evidence>
<name>W3X6K8_PESFW</name>
<dbReference type="CDD" id="cd11693">
    <property type="entry name" value="HRI1_C_like"/>
    <property type="match status" value="1"/>
</dbReference>
<dbReference type="InterPro" id="IPR043047">
    <property type="entry name" value="Hri1_N_sf"/>
</dbReference>
<dbReference type="AlphaFoldDB" id="W3X6K8"/>
<keyword evidence="5" id="KW-0963">Cytoplasm</keyword>
<dbReference type="Gene3D" id="2.40.128.320">
    <property type="entry name" value="Protein HRI1, N-terminal domain"/>
    <property type="match status" value="1"/>
</dbReference>
<dbReference type="InterPro" id="IPR031818">
    <property type="entry name" value="Hri1"/>
</dbReference>
<evidence type="ECO:0000256" key="6">
    <source>
        <dbReference type="ARBA" id="ARBA00023242"/>
    </source>
</evidence>